<evidence type="ECO:0000313" key="3">
    <source>
        <dbReference type="EMBL" id="GJT07114.1"/>
    </source>
</evidence>
<dbReference type="EMBL" id="BQNB010012725">
    <property type="protein sequence ID" value="GJT07114.1"/>
    <property type="molecule type" value="Genomic_DNA"/>
</dbReference>
<dbReference type="PANTHER" id="PTHR23272:SF166">
    <property type="entry name" value="ZINC FINGER BED DOMAIN-CONTAINING PROTEIN RICESLEEPER 2-LIKE ISOFORM X1"/>
    <property type="match status" value="1"/>
</dbReference>
<reference evidence="3" key="2">
    <citation type="submission" date="2022-01" db="EMBL/GenBank/DDBJ databases">
        <authorList>
            <person name="Yamashiro T."/>
            <person name="Shiraishi A."/>
            <person name="Satake H."/>
            <person name="Nakayama K."/>
        </authorList>
    </citation>
    <scope>NUCLEOTIDE SEQUENCE</scope>
</reference>
<accession>A0ABQ5AYK7</accession>
<dbReference type="InterPro" id="IPR012337">
    <property type="entry name" value="RNaseH-like_sf"/>
</dbReference>
<reference evidence="3" key="1">
    <citation type="journal article" date="2022" name="Int. J. Mol. Sci.">
        <title>Draft Genome of Tanacetum Coccineum: Genomic Comparison of Closely Related Tanacetum-Family Plants.</title>
        <authorList>
            <person name="Yamashiro T."/>
            <person name="Shiraishi A."/>
            <person name="Nakayama K."/>
            <person name="Satake H."/>
        </authorList>
    </citation>
    <scope>NUCLEOTIDE SEQUENCE</scope>
</reference>
<dbReference type="InterPro" id="IPR025525">
    <property type="entry name" value="hAT-like_transposase_RNase-H"/>
</dbReference>
<dbReference type="Pfam" id="PF14372">
    <property type="entry name" value="hAT-like_RNase-H"/>
    <property type="match status" value="1"/>
</dbReference>
<organism evidence="3 4">
    <name type="scientific">Tanacetum coccineum</name>
    <dbReference type="NCBI Taxonomy" id="301880"/>
    <lineage>
        <taxon>Eukaryota</taxon>
        <taxon>Viridiplantae</taxon>
        <taxon>Streptophyta</taxon>
        <taxon>Embryophyta</taxon>
        <taxon>Tracheophyta</taxon>
        <taxon>Spermatophyta</taxon>
        <taxon>Magnoliopsida</taxon>
        <taxon>eudicotyledons</taxon>
        <taxon>Gunneridae</taxon>
        <taxon>Pentapetalae</taxon>
        <taxon>asterids</taxon>
        <taxon>campanulids</taxon>
        <taxon>Asterales</taxon>
        <taxon>Asteraceae</taxon>
        <taxon>Asteroideae</taxon>
        <taxon>Anthemideae</taxon>
        <taxon>Anthemidinae</taxon>
        <taxon>Tanacetum</taxon>
    </lineage>
</organism>
<sequence>MDDGDDLEDASSSTTSKQFSNVWEYFERILVVGPNGIKRATCTQFIEESNEKVRESVKFMRGSATRKTKFVECIARCNLQCGRHVRQDVVTRWNYTYLMLDCALVYRRAFVLLGKLDKMFNTCPTQDEWTRIEAIAMFLKPFYDITKLFSGTKYSTSNLYFHNVYKIQKAIQRHMLNPDRVISRMARDMKTKLDKYWETYTMVLSFRAILDLRYKLNIVEFYLSELGMEGPLLIEKVQSVEDGLRKLYGAYEIQPNVMQDSTKGPSSNVGEERLCDDVEDDLVGFETFQKNQVRYLELALMARDILSIPITTVASESTFSICGRIISKYQCSLCSTSAEALLCTRNWLFGLKDEDEIDEQELILDIEK</sequence>
<dbReference type="SUPFAM" id="SSF53098">
    <property type="entry name" value="Ribonuclease H-like"/>
    <property type="match status" value="1"/>
</dbReference>
<proteinExistence type="predicted"/>
<comment type="caution">
    <text evidence="3">The sequence shown here is derived from an EMBL/GenBank/DDBJ whole genome shotgun (WGS) entry which is preliminary data.</text>
</comment>
<keyword evidence="4" id="KW-1185">Reference proteome</keyword>
<name>A0ABQ5AYK7_9ASTR</name>
<evidence type="ECO:0000313" key="4">
    <source>
        <dbReference type="Proteomes" id="UP001151760"/>
    </source>
</evidence>
<feature type="domain" description="HAT C-terminal dimerisation" evidence="1">
    <location>
        <begin position="288"/>
        <end position="348"/>
    </location>
</feature>
<dbReference type="InterPro" id="IPR008906">
    <property type="entry name" value="HATC_C_dom"/>
</dbReference>
<evidence type="ECO:0000259" key="1">
    <source>
        <dbReference type="Pfam" id="PF05699"/>
    </source>
</evidence>
<protein>
    <submittedName>
        <fullName evidence="3">Zinc finger BED domain-containing protein RICESLEEPER 2-like protein</fullName>
    </submittedName>
</protein>
<feature type="domain" description="hAT-like transposase RNase-H fold" evidence="2">
    <location>
        <begin position="150"/>
        <end position="251"/>
    </location>
</feature>
<gene>
    <name evidence="3" type="ORF">Tco_0841576</name>
</gene>
<dbReference type="Proteomes" id="UP001151760">
    <property type="component" value="Unassembled WGS sequence"/>
</dbReference>
<dbReference type="Pfam" id="PF05699">
    <property type="entry name" value="Dimer_Tnp_hAT"/>
    <property type="match status" value="1"/>
</dbReference>
<evidence type="ECO:0000259" key="2">
    <source>
        <dbReference type="Pfam" id="PF14372"/>
    </source>
</evidence>
<dbReference type="PANTHER" id="PTHR23272">
    <property type="entry name" value="BED FINGER-RELATED"/>
    <property type="match status" value="1"/>
</dbReference>